<keyword evidence="12" id="KW-1185">Reference proteome</keyword>
<sequence length="386" mass="41766">MADRYTPREMLEKLVSFDTTCTRSNLALIDFVRDYLEGHGVACWVTPNAAGDKASLFANVGPMVEGGVVLSGHTDVVPVEGQDWTRDPWTLVEENGRLYGRGACDMKGFDALALAIVPEALEAGLKRPIQIALSYDEEDGMYGAPPMIERMQAELPMASAVIVGEPSRLAVVGAHKGILELIVRTKGFETHSSIRHKGVSAVHLAARFVTWLDDRQDENLGRPLPGAELFDPPCTSVHVGEFQGGEAHNITAGRAWFSVDVRACPPETSAEWLERIQAKAAELEAAAQKIRPEARVEVEVKADVPPCAPEKNGAAEALLRRLTGDNASNAVSYATEAGLFQRVGYSTAVCGPGDIAQAHQPDEYIEVEQLEKGEAFMKRLVAHLSA</sequence>
<evidence type="ECO:0000256" key="5">
    <source>
        <dbReference type="ARBA" id="ARBA00022605"/>
    </source>
</evidence>
<feature type="domain" description="Peptidase M20 dimerisation" evidence="10">
    <location>
        <begin position="174"/>
        <end position="283"/>
    </location>
</feature>
<dbReference type="GO" id="GO:0046872">
    <property type="term" value="F:metal ion binding"/>
    <property type="evidence" value="ECO:0007669"/>
    <property type="project" value="UniProtKB-KW"/>
</dbReference>
<dbReference type="CDD" id="cd03894">
    <property type="entry name" value="M20_ArgE"/>
    <property type="match status" value="1"/>
</dbReference>
<reference evidence="11 12" key="1">
    <citation type="submission" date="2016-10" db="EMBL/GenBank/DDBJ databases">
        <authorList>
            <person name="de Groot N.N."/>
        </authorList>
    </citation>
    <scope>NUCLEOTIDE SEQUENCE [LARGE SCALE GENOMIC DNA]</scope>
    <source>
        <strain evidence="11 12">CGMCC 1.11030</strain>
    </source>
</reference>
<evidence type="ECO:0000313" key="11">
    <source>
        <dbReference type="EMBL" id="SFI67537.1"/>
    </source>
</evidence>
<dbReference type="InterPro" id="IPR050072">
    <property type="entry name" value="Peptidase_M20A"/>
</dbReference>
<dbReference type="InterPro" id="IPR001261">
    <property type="entry name" value="ArgE/DapE_CS"/>
</dbReference>
<keyword evidence="8" id="KW-0862">Zinc</keyword>
<dbReference type="InterPro" id="IPR002933">
    <property type="entry name" value="Peptidase_M20"/>
</dbReference>
<evidence type="ECO:0000256" key="2">
    <source>
        <dbReference type="ARBA" id="ARBA00005691"/>
    </source>
</evidence>
<dbReference type="PANTHER" id="PTHR43808">
    <property type="entry name" value="ACETYLORNITHINE DEACETYLASE"/>
    <property type="match status" value="1"/>
</dbReference>
<dbReference type="Gene3D" id="3.40.630.10">
    <property type="entry name" value="Zn peptidases"/>
    <property type="match status" value="1"/>
</dbReference>
<name>A0A1I3K4W4_9RHOB</name>
<evidence type="ECO:0000256" key="3">
    <source>
        <dbReference type="ARBA" id="ARBA00022490"/>
    </source>
</evidence>
<dbReference type="SUPFAM" id="SSF53187">
    <property type="entry name" value="Zn-dependent exopeptidases"/>
    <property type="match status" value="1"/>
</dbReference>
<dbReference type="NCBIfam" id="TIGR01892">
    <property type="entry name" value="AcOrn-deacetyl"/>
    <property type="match status" value="1"/>
</dbReference>
<dbReference type="Proteomes" id="UP000199377">
    <property type="component" value="Unassembled WGS sequence"/>
</dbReference>
<accession>A0A1I3K4W4</accession>
<dbReference type="OrthoDB" id="9809784at2"/>
<keyword evidence="3" id="KW-0963">Cytoplasm</keyword>
<evidence type="ECO:0000256" key="7">
    <source>
        <dbReference type="ARBA" id="ARBA00022801"/>
    </source>
</evidence>
<comment type="similarity">
    <text evidence="2">Belongs to the peptidase M20A family. ArgE subfamily.</text>
</comment>
<evidence type="ECO:0000256" key="4">
    <source>
        <dbReference type="ARBA" id="ARBA00022571"/>
    </source>
</evidence>
<dbReference type="EMBL" id="FOQH01000008">
    <property type="protein sequence ID" value="SFI67537.1"/>
    <property type="molecule type" value="Genomic_DNA"/>
</dbReference>
<evidence type="ECO:0000313" key="12">
    <source>
        <dbReference type="Proteomes" id="UP000199377"/>
    </source>
</evidence>
<dbReference type="NCBIfam" id="NF005710">
    <property type="entry name" value="PRK07522.1"/>
    <property type="match status" value="1"/>
</dbReference>
<evidence type="ECO:0000259" key="10">
    <source>
        <dbReference type="Pfam" id="PF07687"/>
    </source>
</evidence>
<keyword evidence="4" id="KW-0055">Arginine biosynthesis</keyword>
<proteinExistence type="inferred from homology"/>
<keyword evidence="5" id="KW-0028">Amino-acid biosynthesis</keyword>
<dbReference type="RefSeq" id="WP_092862092.1">
    <property type="nucleotide sequence ID" value="NZ_FOQH01000008.1"/>
</dbReference>
<protein>
    <submittedName>
        <fullName evidence="11">Acetylornithine deacetylase</fullName>
    </submittedName>
</protein>
<dbReference type="InterPro" id="IPR011650">
    <property type="entry name" value="Peptidase_M20_dimer"/>
</dbReference>
<keyword evidence="6" id="KW-0479">Metal-binding</keyword>
<dbReference type="Pfam" id="PF07687">
    <property type="entry name" value="M20_dimer"/>
    <property type="match status" value="1"/>
</dbReference>
<dbReference type="PANTHER" id="PTHR43808:SF31">
    <property type="entry name" value="N-ACETYL-L-CITRULLINE DEACETYLASE"/>
    <property type="match status" value="1"/>
</dbReference>
<dbReference type="Gene3D" id="3.30.70.360">
    <property type="match status" value="1"/>
</dbReference>
<organism evidence="11 12">
    <name type="scientific">Albimonas pacifica</name>
    <dbReference type="NCBI Taxonomy" id="1114924"/>
    <lineage>
        <taxon>Bacteria</taxon>
        <taxon>Pseudomonadati</taxon>
        <taxon>Pseudomonadota</taxon>
        <taxon>Alphaproteobacteria</taxon>
        <taxon>Rhodobacterales</taxon>
        <taxon>Paracoccaceae</taxon>
        <taxon>Albimonas</taxon>
    </lineage>
</organism>
<gene>
    <name evidence="11" type="ORF">SAMN05216258_108300</name>
</gene>
<dbReference type="GO" id="GO:0006526">
    <property type="term" value="P:L-arginine biosynthetic process"/>
    <property type="evidence" value="ECO:0007669"/>
    <property type="project" value="UniProtKB-KW"/>
</dbReference>
<dbReference type="AlphaFoldDB" id="A0A1I3K4W4"/>
<dbReference type="InterPro" id="IPR036264">
    <property type="entry name" value="Bact_exopeptidase_dim_dom"/>
</dbReference>
<dbReference type="PROSITE" id="PS00759">
    <property type="entry name" value="ARGE_DAPE_CPG2_2"/>
    <property type="match status" value="1"/>
</dbReference>
<evidence type="ECO:0000256" key="1">
    <source>
        <dbReference type="ARBA" id="ARBA00001947"/>
    </source>
</evidence>
<dbReference type="STRING" id="1114924.SAMN05216258_108300"/>
<dbReference type="SUPFAM" id="SSF55031">
    <property type="entry name" value="Bacterial exopeptidase dimerisation domain"/>
    <property type="match status" value="1"/>
</dbReference>
<dbReference type="GO" id="GO:0008777">
    <property type="term" value="F:acetylornithine deacetylase activity"/>
    <property type="evidence" value="ECO:0007669"/>
    <property type="project" value="TreeGrafter"/>
</dbReference>
<dbReference type="InterPro" id="IPR010169">
    <property type="entry name" value="AcOrn-deacetyl"/>
</dbReference>
<keyword evidence="9" id="KW-0170">Cobalt</keyword>
<evidence type="ECO:0000256" key="8">
    <source>
        <dbReference type="ARBA" id="ARBA00022833"/>
    </source>
</evidence>
<evidence type="ECO:0000256" key="9">
    <source>
        <dbReference type="ARBA" id="ARBA00023285"/>
    </source>
</evidence>
<keyword evidence="7" id="KW-0378">Hydrolase</keyword>
<dbReference type="Pfam" id="PF01546">
    <property type="entry name" value="Peptidase_M20"/>
    <property type="match status" value="1"/>
</dbReference>
<evidence type="ECO:0000256" key="6">
    <source>
        <dbReference type="ARBA" id="ARBA00022723"/>
    </source>
</evidence>
<comment type="cofactor">
    <cofactor evidence="1">
        <name>Zn(2+)</name>
        <dbReference type="ChEBI" id="CHEBI:29105"/>
    </cofactor>
</comment>